<comment type="caution">
    <text evidence="2">The sequence shown here is derived from an EMBL/GenBank/DDBJ whole genome shotgun (WGS) entry which is preliminary data.</text>
</comment>
<sequence length="56" mass="6851">MLKFIEPFIEKKIQLAEYLYINRGEVDTEFLINELNLSNSTLKRYTEEINELYKEY</sequence>
<gene>
    <name evidence="2" type="ORF">I573_00210</name>
</gene>
<dbReference type="Pfam" id="PF08280">
    <property type="entry name" value="HTH_Mga"/>
    <property type="match status" value="1"/>
</dbReference>
<dbReference type="RefSeq" id="WP_016184703.1">
    <property type="nucleotide sequence ID" value="NZ_ASWO01000001.1"/>
</dbReference>
<evidence type="ECO:0000313" key="3">
    <source>
        <dbReference type="Proteomes" id="UP000015961"/>
    </source>
</evidence>
<proteinExistence type="predicted"/>
<protein>
    <recommendedName>
        <fullName evidence="1">M protein trans-acting positive regulator (MGA) HTH domain-containing protein</fullName>
    </recommendedName>
</protein>
<dbReference type="InterPro" id="IPR036388">
    <property type="entry name" value="WH-like_DNA-bd_sf"/>
</dbReference>
<reference evidence="2 3" key="1">
    <citation type="submission" date="2013-03" db="EMBL/GenBank/DDBJ databases">
        <title>The Genome Sequence of Enterococcus sulfureus ATCC_49903 (PacBio/Illumina hybrid assembly).</title>
        <authorList>
            <consortium name="The Broad Institute Genomics Platform"/>
            <consortium name="The Broad Institute Genome Sequencing Center for Infectious Disease"/>
            <person name="Earl A."/>
            <person name="Russ C."/>
            <person name="Gilmore M."/>
            <person name="Surin D."/>
            <person name="Walker B."/>
            <person name="Young S."/>
            <person name="Zeng Q."/>
            <person name="Gargeya S."/>
            <person name="Fitzgerald M."/>
            <person name="Haas B."/>
            <person name="Abouelleil A."/>
            <person name="Allen A.W."/>
            <person name="Alvarado L."/>
            <person name="Arachchi H.M."/>
            <person name="Berlin A.M."/>
            <person name="Chapman S.B."/>
            <person name="Gainer-Dewar J."/>
            <person name="Goldberg J."/>
            <person name="Griggs A."/>
            <person name="Gujja S."/>
            <person name="Hansen M."/>
            <person name="Howarth C."/>
            <person name="Imamovic A."/>
            <person name="Ireland A."/>
            <person name="Larimer J."/>
            <person name="McCowan C."/>
            <person name="Murphy C."/>
            <person name="Pearson M."/>
            <person name="Poon T.W."/>
            <person name="Priest M."/>
            <person name="Roberts A."/>
            <person name="Saif S."/>
            <person name="Shea T."/>
            <person name="Sisk P."/>
            <person name="Sykes S."/>
            <person name="Wortman J."/>
            <person name="Nusbaum C."/>
            <person name="Birren B."/>
        </authorList>
    </citation>
    <scope>NUCLEOTIDE SEQUENCE [LARGE SCALE GENOMIC DNA]</scope>
    <source>
        <strain evidence="2 3">ATCC 49903</strain>
    </source>
</reference>
<dbReference type="AlphaFoldDB" id="S0LH70"/>
<organism evidence="2 3">
    <name type="scientific">Enterococcus sulfureus ATCC 49903</name>
    <dbReference type="NCBI Taxonomy" id="1140003"/>
    <lineage>
        <taxon>Bacteria</taxon>
        <taxon>Bacillati</taxon>
        <taxon>Bacillota</taxon>
        <taxon>Bacilli</taxon>
        <taxon>Lactobacillales</taxon>
        <taxon>Enterococcaceae</taxon>
        <taxon>Enterococcus</taxon>
    </lineage>
</organism>
<evidence type="ECO:0000259" key="1">
    <source>
        <dbReference type="Pfam" id="PF08280"/>
    </source>
</evidence>
<dbReference type="STRING" id="1140003.OMY_00212"/>
<dbReference type="InterPro" id="IPR013199">
    <property type="entry name" value="HTH_Mga_DNA-bd_dom"/>
</dbReference>
<dbReference type="PATRIC" id="fig|1140003.3.peg.208"/>
<feature type="domain" description="M protein trans-acting positive regulator (MGA) HTH" evidence="1">
    <location>
        <begin position="9"/>
        <end position="56"/>
    </location>
</feature>
<accession>S0LH70</accession>
<dbReference type="Proteomes" id="UP000015961">
    <property type="component" value="Unassembled WGS sequence"/>
</dbReference>
<name>S0LH70_9ENTE</name>
<dbReference type="EMBL" id="ASWO01000001">
    <property type="protein sequence ID" value="EOT87154.1"/>
    <property type="molecule type" value="Genomic_DNA"/>
</dbReference>
<keyword evidence="3" id="KW-1185">Reference proteome</keyword>
<dbReference type="Gene3D" id="1.10.10.10">
    <property type="entry name" value="Winged helix-like DNA-binding domain superfamily/Winged helix DNA-binding domain"/>
    <property type="match status" value="1"/>
</dbReference>
<evidence type="ECO:0000313" key="2">
    <source>
        <dbReference type="EMBL" id="EOT87154.1"/>
    </source>
</evidence>